<feature type="transmembrane region" description="Helical" evidence="6">
    <location>
        <begin position="107"/>
        <end position="127"/>
    </location>
</feature>
<proteinExistence type="inferred from homology"/>
<keyword evidence="4 6" id="KW-1133">Transmembrane helix</keyword>
<comment type="subcellular location">
    <subcellularLocation>
        <location evidence="1">Membrane</location>
        <topology evidence="1">Multi-pass membrane protein</topology>
    </subcellularLocation>
</comment>
<evidence type="ECO:0000259" key="7">
    <source>
        <dbReference type="Pfam" id="PF10520"/>
    </source>
</evidence>
<evidence type="ECO:0000256" key="2">
    <source>
        <dbReference type="ARBA" id="ARBA00007620"/>
    </source>
</evidence>
<evidence type="ECO:0000256" key="3">
    <source>
        <dbReference type="ARBA" id="ARBA00022692"/>
    </source>
</evidence>
<dbReference type="GO" id="GO:0016020">
    <property type="term" value="C:membrane"/>
    <property type="evidence" value="ECO:0007669"/>
    <property type="project" value="UniProtKB-SubCell"/>
</dbReference>
<dbReference type="EMBL" id="RBXL01000002">
    <property type="protein sequence ID" value="RKT37880.1"/>
    <property type="molecule type" value="Genomic_DNA"/>
</dbReference>
<dbReference type="Pfam" id="PF10520">
    <property type="entry name" value="Lipid_desat"/>
    <property type="match status" value="1"/>
</dbReference>
<accession>A0A495UNN8</accession>
<dbReference type="PANTHER" id="PTHR48177">
    <property type="entry name" value="TRANSMEMBRANE PROTEIN 189"/>
    <property type="match status" value="1"/>
</dbReference>
<evidence type="ECO:0000313" key="9">
    <source>
        <dbReference type="Proteomes" id="UP000274556"/>
    </source>
</evidence>
<evidence type="ECO:0000256" key="5">
    <source>
        <dbReference type="ARBA" id="ARBA00023136"/>
    </source>
</evidence>
<evidence type="ECO:0000256" key="1">
    <source>
        <dbReference type="ARBA" id="ARBA00004141"/>
    </source>
</evidence>
<evidence type="ECO:0000256" key="4">
    <source>
        <dbReference type="ARBA" id="ARBA00022989"/>
    </source>
</evidence>
<dbReference type="InterPro" id="IPR019547">
    <property type="entry name" value="Lipid_desat"/>
</dbReference>
<feature type="transmembrane region" description="Helical" evidence="6">
    <location>
        <begin position="83"/>
        <end position="101"/>
    </location>
</feature>
<keyword evidence="9" id="KW-1185">Reference proteome</keyword>
<feature type="domain" description="Lipid desaturase" evidence="7">
    <location>
        <begin position="40"/>
        <end position="195"/>
    </location>
</feature>
<keyword evidence="3 6" id="KW-0812">Transmembrane</keyword>
<dbReference type="PANTHER" id="PTHR48177:SF1">
    <property type="entry name" value="PLASMANYLETHANOLAMINE DESATURASE 1"/>
    <property type="match status" value="1"/>
</dbReference>
<evidence type="ECO:0000313" key="8">
    <source>
        <dbReference type="EMBL" id="RKT37880.1"/>
    </source>
</evidence>
<protein>
    <submittedName>
        <fullName evidence="8">Ubiquitin-conjugating enzyme E2 variant</fullName>
    </submittedName>
</protein>
<dbReference type="OrthoDB" id="337685at2"/>
<dbReference type="InterPro" id="IPR052601">
    <property type="entry name" value="Plasmalogen_desaturase"/>
</dbReference>
<dbReference type="GO" id="GO:0016491">
    <property type="term" value="F:oxidoreductase activity"/>
    <property type="evidence" value="ECO:0007669"/>
    <property type="project" value="TreeGrafter"/>
</dbReference>
<gene>
    <name evidence="8" type="ORF">BDD21_5391</name>
</gene>
<keyword evidence="5 6" id="KW-0472">Membrane</keyword>
<dbReference type="RefSeq" id="WP_120800176.1">
    <property type="nucleotide sequence ID" value="NZ_RBXL01000002.1"/>
</dbReference>
<feature type="transmembrane region" description="Helical" evidence="6">
    <location>
        <begin position="30"/>
        <end position="53"/>
    </location>
</feature>
<comment type="similarity">
    <text evidence="2">Belongs to the fatty acid desaturase CarF family.</text>
</comment>
<evidence type="ECO:0000256" key="6">
    <source>
        <dbReference type="SAM" id="Phobius"/>
    </source>
</evidence>
<reference evidence="8 9" key="1">
    <citation type="submission" date="2018-10" db="EMBL/GenBank/DDBJ databases">
        <title>Genomic Encyclopedia of Archaeal and Bacterial Type Strains, Phase II (KMG-II): from individual species to whole genera.</title>
        <authorList>
            <person name="Goeker M."/>
        </authorList>
    </citation>
    <scope>NUCLEOTIDE SEQUENCE [LARGE SCALE GENOMIC DNA]</scope>
    <source>
        <strain evidence="8 9">DSM 235</strain>
    </source>
</reference>
<feature type="transmembrane region" description="Helical" evidence="6">
    <location>
        <begin position="7"/>
        <end position="24"/>
    </location>
</feature>
<sequence>MCARYYSLLWLTTLLLWAALWWQAIPLPAWWPLILLAGWATADAGSYVFHVILDHHIGAERSAMARGFQEHHADRLKITRESLSQVLAPVMPLLLPAWLLLSAPAALGWIAPGWALYLCAVALGVGFGQVIHRWSHLPDPGPVVIALQRMGLVVSARAHDAHHRPPHGSAYAIVSGWSNPLFDAVALDRRLSAVLARLGYPRVA</sequence>
<dbReference type="AlphaFoldDB" id="A0A495UNN8"/>
<dbReference type="Proteomes" id="UP000274556">
    <property type="component" value="Unassembled WGS sequence"/>
</dbReference>
<comment type="caution">
    <text evidence="8">The sequence shown here is derived from an EMBL/GenBank/DDBJ whole genome shotgun (WGS) entry which is preliminary data.</text>
</comment>
<name>A0A495UNN8_9GAMM</name>
<organism evidence="8 9">
    <name type="scientific">Thiocapsa rosea</name>
    <dbReference type="NCBI Taxonomy" id="69360"/>
    <lineage>
        <taxon>Bacteria</taxon>
        <taxon>Pseudomonadati</taxon>
        <taxon>Pseudomonadota</taxon>
        <taxon>Gammaproteobacteria</taxon>
        <taxon>Chromatiales</taxon>
        <taxon>Chromatiaceae</taxon>
        <taxon>Thiocapsa</taxon>
    </lineage>
</organism>